<dbReference type="Gene3D" id="1.20.1250.20">
    <property type="entry name" value="MFS general substrate transporter like domains"/>
    <property type="match status" value="2"/>
</dbReference>
<feature type="transmembrane region" description="Helical" evidence="4">
    <location>
        <begin position="228"/>
        <end position="252"/>
    </location>
</feature>
<name>A0A1G5JNP0_9HYPH</name>
<feature type="transmembrane region" description="Helical" evidence="4">
    <location>
        <begin position="258"/>
        <end position="280"/>
    </location>
</feature>
<keyword evidence="2 4" id="KW-1133">Transmembrane helix</keyword>
<dbReference type="PANTHER" id="PTHR11360">
    <property type="entry name" value="MONOCARBOXYLATE TRANSPORTER"/>
    <property type="match status" value="1"/>
</dbReference>
<evidence type="ECO:0000256" key="2">
    <source>
        <dbReference type="ARBA" id="ARBA00022989"/>
    </source>
</evidence>
<dbReference type="PANTHER" id="PTHR11360:SF284">
    <property type="entry name" value="EG:103B4.3 PROTEIN-RELATED"/>
    <property type="match status" value="1"/>
</dbReference>
<dbReference type="STRING" id="549386.SAMN02927923_02775"/>
<evidence type="ECO:0000313" key="6">
    <source>
        <dbReference type="EMBL" id="SCY89956.1"/>
    </source>
</evidence>
<evidence type="ECO:0000256" key="4">
    <source>
        <dbReference type="SAM" id="Phobius"/>
    </source>
</evidence>
<dbReference type="PROSITE" id="PS50850">
    <property type="entry name" value="MFS"/>
    <property type="match status" value="1"/>
</dbReference>
<evidence type="ECO:0000256" key="3">
    <source>
        <dbReference type="ARBA" id="ARBA00023136"/>
    </source>
</evidence>
<accession>A0A1G5JNP0</accession>
<dbReference type="OrthoDB" id="146345at2"/>
<feature type="transmembrane region" description="Helical" evidence="4">
    <location>
        <begin position="177"/>
        <end position="196"/>
    </location>
</feature>
<dbReference type="InterPro" id="IPR036259">
    <property type="entry name" value="MFS_trans_sf"/>
</dbReference>
<keyword evidence="3 4" id="KW-0472">Membrane</keyword>
<organism evidence="6 7">
    <name type="scientific">Microvirga guangxiensis</name>
    <dbReference type="NCBI Taxonomy" id="549386"/>
    <lineage>
        <taxon>Bacteria</taxon>
        <taxon>Pseudomonadati</taxon>
        <taxon>Pseudomonadota</taxon>
        <taxon>Alphaproteobacteria</taxon>
        <taxon>Hyphomicrobiales</taxon>
        <taxon>Methylobacteriaceae</taxon>
        <taxon>Microvirga</taxon>
    </lineage>
</organism>
<protein>
    <submittedName>
        <fullName evidence="6">Predicted arabinose efflux permease, MFS family</fullName>
    </submittedName>
</protein>
<evidence type="ECO:0000256" key="1">
    <source>
        <dbReference type="ARBA" id="ARBA00022692"/>
    </source>
</evidence>
<dbReference type="EMBL" id="FMVJ01000007">
    <property type="protein sequence ID" value="SCY89956.1"/>
    <property type="molecule type" value="Genomic_DNA"/>
</dbReference>
<gene>
    <name evidence="6" type="ORF">SAMN02927923_02775</name>
</gene>
<dbReference type="GO" id="GO:0022857">
    <property type="term" value="F:transmembrane transporter activity"/>
    <property type="evidence" value="ECO:0007669"/>
    <property type="project" value="InterPro"/>
</dbReference>
<feature type="domain" description="Major facilitator superfamily (MFS) profile" evidence="5">
    <location>
        <begin position="20"/>
        <end position="407"/>
    </location>
</feature>
<feature type="transmembrane region" description="Helical" evidence="4">
    <location>
        <begin position="146"/>
        <end position="165"/>
    </location>
</feature>
<keyword evidence="1 4" id="KW-0812">Transmembrane</keyword>
<feature type="transmembrane region" description="Helical" evidence="4">
    <location>
        <begin position="319"/>
        <end position="344"/>
    </location>
</feature>
<dbReference type="Proteomes" id="UP000199569">
    <property type="component" value="Unassembled WGS sequence"/>
</dbReference>
<dbReference type="CDD" id="cd17355">
    <property type="entry name" value="MFS_YcxA_like"/>
    <property type="match status" value="1"/>
</dbReference>
<evidence type="ECO:0000259" key="5">
    <source>
        <dbReference type="PROSITE" id="PS50850"/>
    </source>
</evidence>
<dbReference type="InterPro" id="IPR050327">
    <property type="entry name" value="Proton-linked_MCT"/>
</dbReference>
<reference evidence="6 7" key="1">
    <citation type="submission" date="2016-10" db="EMBL/GenBank/DDBJ databases">
        <authorList>
            <person name="de Groot N.N."/>
        </authorList>
    </citation>
    <scope>NUCLEOTIDE SEQUENCE [LARGE SCALE GENOMIC DNA]</scope>
    <source>
        <strain evidence="6 7">CGMCC 1.7666</strain>
    </source>
</reference>
<feature type="transmembrane region" description="Helical" evidence="4">
    <location>
        <begin position="20"/>
        <end position="43"/>
    </location>
</feature>
<dbReference type="InterPro" id="IPR011701">
    <property type="entry name" value="MFS"/>
</dbReference>
<feature type="transmembrane region" description="Helical" evidence="4">
    <location>
        <begin position="86"/>
        <end position="104"/>
    </location>
</feature>
<evidence type="ECO:0000313" key="7">
    <source>
        <dbReference type="Proteomes" id="UP000199569"/>
    </source>
</evidence>
<sequence length="417" mass="44013">MSAPTSSAPAAPSRVSPEIIVLAGCLIALITFGPRASVGLFQIPMTTEFGWGRDTFSLAIAFQNLLWGVGQPFAGAVADRFGAFRVLCFGALLYAIGLVVMAYASTPSALHLGAGILIGFGLSGCSFNLVLGAFGKLLPEQWRPMAFGAGTAAGSFGQFLFPPIGNVLIDSFGWHQALVIFAGSVLLVMPLALALATRPGAAGQASAANVPNQSIRQALTEAFQHRSYVLLVLGFFTCGFQLAFITAHLPAYLKDAGLSAAVGGWTLAVIGLANAFGSLGSGWLSTRMSKRWLLAWIYFGRSIAIAAFILLPASPVTSIAFGISIGLLWLSTVPPTSSLVMLMFGTRYMAMLYGFAFFSHQVGGFLGVWLGGELYEIYGNYTLVWWLSIALGIASALINLPIKERPVERGPALQPAE</sequence>
<dbReference type="AlphaFoldDB" id="A0A1G5JNP0"/>
<dbReference type="Pfam" id="PF07690">
    <property type="entry name" value="MFS_1"/>
    <property type="match status" value="1"/>
</dbReference>
<dbReference type="SUPFAM" id="SSF103473">
    <property type="entry name" value="MFS general substrate transporter"/>
    <property type="match status" value="1"/>
</dbReference>
<keyword evidence="7" id="KW-1185">Reference proteome</keyword>
<proteinExistence type="predicted"/>
<dbReference type="RefSeq" id="WP_091135404.1">
    <property type="nucleotide sequence ID" value="NZ_FMVJ01000007.1"/>
</dbReference>
<feature type="transmembrane region" description="Helical" evidence="4">
    <location>
        <begin position="110"/>
        <end position="134"/>
    </location>
</feature>
<feature type="transmembrane region" description="Helical" evidence="4">
    <location>
        <begin position="383"/>
        <end position="402"/>
    </location>
</feature>
<feature type="transmembrane region" description="Helical" evidence="4">
    <location>
        <begin position="351"/>
        <end position="371"/>
    </location>
</feature>
<dbReference type="InterPro" id="IPR020846">
    <property type="entry name" value="MFS_dom"/>
</dbReference>
<feature type="transmembrane region" description="Helical" evidence="4">
    <location>
        <begin position="292"/>
        <end position="313"/>
    </location>
</feature>